<dbReference type="OrthoDB" id="5880116at2"/>
<gene>
    <name evidence="3" type="ORF">DespoDRAFT_01580</name>
</gene>
<dbReference type="Pfam" id="PF11932">
    <property type="entry name" value="DUF3450"/>
    <property type="match status" value="1"/>
</dbReference>
<dbReference type="HOGENOM" id="CLU_085088_1_0_7"/>
<name>I5B1Z7_9BACT</name>
<sequence>MNKGKIVIHVFLLLTMSWSYDALAGNVKKEIQAPVHEAVGIEQKTQAREVNWHTEKEKKTLVFEALEKELAMLEKELNTEAARRTALISSIIRKTKQIEDLAEIEGQMSPFLYDLLDKIKEINARDLPFLQEERQKRIQALEKLNANPQVPVSEKFRKLMEALLVETEYGTTIEVYQQTIPLSGEETLVNIFRLGRLRLFYQTLDKQECGFFNPAQKVWEPLGNTHLKTIQAAIDMGLKRKPVEILTLPIGRIVVQ</sequence>
<evidence type="ECO:0000256" key="1">
    <source>
        <dbReference type="SAM" id="Coils"/>
    </source>
</evidence>
<accession>I5B1Z7</accession>
<evidence type="ECO:0000313" key="3">
    <source>
        <dbReference type="EMBL" id="EIM63510.1"/>
    </source>
</evidence>
<feature type="chain" id="PRO_5003699530" description="DUF3450 domain-containing protein" evidence="2">
    <location>
        <begin position="25"/>
        <end position="256"/>
    </location>
</feature>
<dbReference type="Proteomes" id="UP000005778">
    <property type="component" value="Chromosome"/>
</dbReference>
<dbReference type="InterPro" id="IPR016866">
    <property type="entry name" value="UCP028069"/>
</dbReference>
<keyword evidence="4" id="KW-1185">Reference proteome</keyword>
<dbReference type="RefSeq" id="WP_004072658.1">
    <property type="nucleotide sequence ID" value="NZ_CM001488.1"/>
</dbReference>
<keyword evidence="1" id="KW-0175">Coiled coil</keyword>
<reference evidence="3 4" key="2">
    <citation type="submission" date="2012-02" db="EMBL/GenBank/DDBJ databases">
        <title>Improved High-Quality Draft sequence of Desulfobacter postgatei 2ac9.</title>
        <authorList>
            <consortium name="US DOE Joint Genome Institute"/>
            <person name="Lucas S."/>
            <person name="Han J."/>
            <person name="Lapidus A."/>
            <person name="Cheng J.-F."/>
            <person name="Goodwin L."/>
            <person name="Pitluck S."/>
            <person name="Peters L."/>
            <person name="Ovchinnikova G."/>
            <person name="Held B."/>
            <person name="Detter J.C."/>
            <person name="Han C."/>
            <person name="Tapia R."/>
            <person name="Land M."/>
            <person name="Hauser L."/>
            <person name="Kyrpides N."/>
            <person name="Ivanova N."/>
            <person name="Pagani I."/>
            <person name="Orellana R."/>
            <person name="Lovley D."/>
            <person name="Woyke T."/>
        </authorList>
    </citation>
    <scope>NUCLEOTIDE SEQUENCE [LARGE SCALE GENOMIC DNA]</scope>
    <source>
        <strain evidence="3 4">2ac9</strain>
    </source>
</reference>
<dbReference type="eggNOG" id="COG0811">
    <property type="taxonomic scope" value="Bacteria"/>
</dbReference>
<keyword evidence="2" id="KW-0732">Signal</keyword>
<dbReference type="EMBL" id="CM001488">
    <property type="protein sequence ID" value="EIM63510.1"/>
    <property type="molecule type" value="Genomic_DNA"/>
</dbReference>
<proteinExistence type="predicted"/>
<reference evidence="3 4" key="1">
    <citation type="submission" date="2011-09" db="EMBL/GenBank/DDBJ databases">
        <authorList>
            <consortium name="US DOE Joint Genome Institute (JGI-PGF)"/>
            <person name="Lucas S."/>
            <person name="Han J."/>
            <person name="Lapidus A."/>
            <person name="Cheng J.-F."/>
            <person name="Goodwin L."/>
            <person name="Pitluck S."/>
            <person name="Peters L."/>
            <person name="Land M.L."/>
            <person name="Hauser L."/>
            <person name="Orellana R."/>
            <person name="Lovley D."/>
            <person name="Woyke T.J."/>
        </authorList>
    </citation>
    <scope>NUCLEOTIDE SEQUENCE [LARGE SCALE GENOMIC DNA]</scope>
    <source>
        <strain evidence="3 4">2ac9</strain>
    </source>
</reference>
<evidence type="ECO:0000256" key="2">
    <source>
        <dbReference type="SAM" id="SignalP"/>
    </source>
</evidence>
<dbReference type="STRING" id="879212.DespoDRAFT_01580"/>
<feature type="signal peptide" evidence="2">
    <location>
        <begin position="1"/>
        <end position="24"/>
    </location>
</feature>
<protein>
    <recommendedName>
        <fullName evidence="5">DUF3450 domain-containing protein</fullName>
    </recommendedName>
</protein>
<feature type="coiled-coil region" evidence="1">
    <location>
        <begin position="56"/>
        <end position="83"/>
    </location>
</feature>
<dbReference type="AlphaFoldDB" id="I5B1Z7"/>
<evidence type="ECO:0000313" key="4">
    <source>
        <dbReference type="Proteomes" id="UP000005778"/>
    </source>
</evidence>
<evidence type="ECO:0008006" key="5">
    <source>
        <dbReference type="Google" id="ProtNLM"/>
    </source>
</evidence>
<organism evidence="3 4">
    <name type="scientific">Desulfobacter postgatei 2ac9</name>
    <dbReference type="NCBI Taxonomy" id="879212"/>
    <lineage>
        <taxon>Bacteria</taxon>
        <taxon>Pseudomonadati</taxon>
        <taxon>Thermodesulfobacteriota</taxon>
        <taxon>Desulfobacteria</taxon>
        <taxon>Desulfobacterales</taxon>
        <taxon>Desulfobacteraceae</taxon>
        <taxon>Desulfobacter</taxon>
    </lineage>
</organism>